<dbReference type="EMBL" id="JAAKFY010000008">
    <property type="protein sequence ID" value="KAF3853241.1"/>
    <property type="molecule type" value="Genomic_DNA"/>
</dbReference>
<dbReference type="GO" id="GO:0005096">
    <property type="term" value="F:GTPase activator activity"/>
    <property type="evidence" value="ECO:0007669"/>
    <property type="project" value="InterPro"/>
</dbReference>
<dbReference type="SMART" id="SM00105">
    <property type="entry name" value="ArfGap"/>
    <property type="match status" value="1"/>
</dbReference>
<feature type="domain" description="Arf-GAP" evidence="3">
    <location>
        <begin position="9"/>
        <end position="138"/>
    </location>
</feature>
<dbReference type="GO" id="GO:0005737">
    <property type="term" value="C:cytoplasm"/>
    <property type="evidence" value="ECO:0007669"/>
    <property type="project" value="TreeGrafter"/>
</dbReference>
<protein>
    <submittedName>
        <fullName evidence="4">Uncharacterized protein</fullName>
    </submittedName>
</protein>
<dbReference type="InterPro" id="IPR037278">
    <property type="entry name" value="ARFGAP/RecO"/>
</dbReference>
<organism evidence="4 5">
    <name type="scientific">Dissostichus mawsoni</name>
    <name type="common">Antarctic cod</name>
    <dbReference type="NCBI Taxonomy" id="36200"/>
    <lineage>
        <taxon>Eukaryota</taxon>
        <taxon>Metazoa</taxon>
        <taxon>Chordata</taxon>
        <taxon>Craniata</taxon>
        <taxon>Vertebrata</taxon>
        <taxon>Euteleostomi</taxon>
        <taxon>Actinopterygii</taxon>
        <taxon>Neopterygii</taxon>
        <taxon>Teleostei</taxon>
        <taxon>Neoteleostei</taxon>
        <taxon>Acanthomorphata</taxon>
        <taxon>Eupercaria</taxon>
        <taxon>Perciformes</taxon>
        <taxon>Notothenioidei</taxon>
        <taxon>Nototheniidae</taxon>
        <taxon>Dissostichus</taxon>
    </lineage>
</organism>
<dbReference type="GO" id="GO:0005886">
    <property type="term" value="C:plasma membrane"/>
    <property type="evidence" value="ECO:0007669"/>
    <property type="project" value="TreeGrafter"/>
</dbReference>
<keyword evidence="1" id="KW-0479">Metal-binding</keyword>
<dbReference type="InterPro" id="IPR037849">
    <property type="entry name" value="PH1_ADAP"/>
</dbReference>
<gene>
    <name evidence="4" type="ORF">F7725_013929</name>
</gene>
<evidence type="ECO:0000259" key="2">
    <source>
        <dbReference type="PROSITE" id="PS50003"/>
    </source>
</evidence>
<feature type="domain" description="PH" evidence="2">
    <location>
        <begin position="141"/>
        <end position="242"/>
    </location>
</feature>
<dbReference type="InterPro" id="IPR001849">
    <property type="entry name" value="PH_domain"/>
</dbReference>
<dbReference type="SMART" id="SM00233">
    <property type="entry name" value="PH"/>
    <property type="match status" value="1"/>
</dbReference>
<sequence>MAEEPEGNNRLLQDVLVRPGNGTCADCGNPEPEWASLTLGVFVCQACSLLHRSIPHISRVKSVQETWDASEVEQVVFFLSPFQLVASTGNNAAKAKYEQKVPAFYYRPIHSDCKMLREQWIRAKYERNEFEFIEKQEPYSAGYREGFLWKRGRDNGQFLSRKFILSEREGALKYFNKQDARDPKATMKIETLNATFQPAKIGNPCGLQITYLRDNSTRNIFVYHSDAKEMVDWFNAIRAASWCLN</sequence>
<dbReference type="PANTHER" id="PTHR46021">
    <property type="entry name" value="ARF-GAP WITH DUAL PH DOMAIN-CONTAINING PROTEIN 1-LIKE PROTEIN"/>
    <property type="match status" value="1"/>
</dbReference>
<dbReference type="InterPro" id="IPR052589">
    <property type="entry name" value="Arf-GAP_dual-PH_domain"/>
</dbReference>
<dbReference type="Gene3D" id="2.30.29.30">
    <property type="entry name" value="Pleckstrin-homology domain (PH domain)/Phosphotyrosine-binding domain (PTB)"/>
    <property type="match status" value="1"/>
</dbReference>
<proteinExistence type="predicted"/>
<reference evidence="4 5" key="1">
    <citation type="submission" date="2020-03" db="EMBL/GenBank/DDBJ databases">
        <title>Dissostichus mawsoni Genome sequencing and assembly.</title>
        <authorList>
            <person name="Park H."/>
        </authorList>
    </citation>
    <scope>NUCLEOTIDE SEQUENCE [LARGE SCALE GENOMIC DNA]</scope>
    <source>
        <strain evidence="4">DM0001</strain>
        <tissue evidence="4">Muscle</tissue>
    </source>
</reference>
<dbReference type="GO" id="GO:0008270">
    <property type="term" value="F:zinc ion binding"/>
    <property type="evidence" value="ECO:0007669"/>
    <property type="project" value="UniProtKB-KW"/>
</dbReference>
<dbReference type="OrthoDB" id="73919at2759"/>
<accession>A0A7J5YWP8</accession>
<evidence type="ECO:0000313" key="4">
    <source>
        <dbReference type="EMBL" id="KAF3853241.1"/>
    </source>
</evidence>
<dbReference type="Pfam" id="PF00169">
    <property type="entry name" value="PH"/>
    <property type="match status" value="1"/>
</dbReference>
<comment type="caution">
    <text evidence="4">The sequence shown here is derived from an EMBL/GenBank/DDBJ whole genome shotgun (WGS) entry which is preliminary data.</text>
</comment>
<keyword evidence="1" id="KW-0863">Zinc-finger</keyword>
<evidence type="ECO:0000259" key="3">
    <source>
        <dbReference type="PROSITE" id="PS50115"/>
    </source>
</evidence>
<dbReference type="PROSITE" id="PS50003">
    <property type="entry name" value="PH_DOMAIN"/>
    <property type="match status" value="1"/>
</dbReference>
<keyword evidence="5" id="KW-1185">Reference proteome</keyword>
<name>A0A7J5YWP8_DISMA</name>
<keyword evidence="1" id="KW-0862">Zinc</keyword>
<dbReference type="SUPFAM" id="SSF50729">
    <property type="entry name" value="PH domain-like"/>
    <property type="match status" value="1"/>
</dbReference>
<dbReference type="Proteomes" id="UP000518266">
    <property type="component" value="Unassembled WGS sequence"/>
</dbReference>
<dbReference type="PRINTS" id="PR00405">
    <property type="entry name" value="REVINTRACTNG"/>
</dbReference>
<dbReference type="GO" id="GO:1902936">
    <property type="term" value="F:phosphatidylinositol bisphosphate binding"/>
    <property type="evidence" value="ECO:0007669"/>
    <property type="project" value="InterPro"/>
</dbReference>
<dbReference type="FunFam" id="2.30.29.30:FF:000080">
    <property type="entry name" value="Arf-GAP with dual PH domain-containing protein 1"/>
    <property type="match status" value="1"/>
</dbReference>
<dbReference type="Gene3D" id="1.10.220.150">
    <property type="entry name" value="Arf GTPase activating protein"/>
    <property type="match status" value="1"/>
</dbReference>
<dbReference type="Pfam" id="PF01412">
    <property type="entry name" value="ArfGap"/>
    <property type="match status" value="1"/>
</dbReference>
<dbReference type="GO" id="GO:0005547">
    <property type="term" value="F:phosphatidylinositol-3,4,5-trisphosphate binding"/>
    <property type="evidence" value="ECO:0007669"/>
    <property type="project" value="TreeGrafter"/>
</dbReference>
<evidence type="ECO:0000256" key="1">
    <source>
        <dbReference type="PROSITE-ProRule" id="PRU00288"/>
    </source>
</evidence>
<dbReference type="PROSITE" id="PS50115">
    <property type="entry name" value="ARFGAP"/>
    <property type="match status" value="1"/>
</dbReference>
<dbReference type="AlphaFoldDB" id="A0A7J5YWP8"/>
<dbReference type="InterPro" id="IPR038508">
    <property type="entry name" value="ArfGAP_dom_sf"/>
</dbReference>
<dbReference type="SUPFAM" id="SSF57863">
    <property type="entry name" value="ArfGap/RecO-like zinc finger"/>
    <property type="match status" value="1"/>
</dbReference>
<dbReference type="CDD" id="cd13252">
    <property type="entry name" value="PH1_ADAP"/>
    <property type="match status" value="1"/>
</dbReference>
<dbReference type="PANTHER" id="PTHR46021:SF5">
    <property type="entry name" value="ARF-GAP WITH DUAL PH DOMAIN-CONTAINING PROTEIN 1"/>
    <property type="match status" value="1"/>
</dbReference>
<dbReference type="InterPro" id="IPR001164">
    <property type="entry name" value="ArfGAP_dom"/>
</dbReference>
<dbReference type="InterPro" id="IPR011993">
    <property type="entry name" value="PH-like_dom_sf"/>
</dbReference>
<evidence type="ECO:0000313" key="5">
    <source>
        <dbReference type="Proteomes" id="UP000518266"/>
    </source>
</evidence>